<gene>
    <name evidence="1" type="ORF">SAMN04489835_5304</name>
</gene>
<evidence type="ECO:0000313" key="1">
    <source>
        <dbReference type="EMBL" id="SEH88800.1"/>
    </source>
</evidence>
<protein>
    <submittedName>
        <fullName evidence="1">20S proteasome, alpha and beta subunits</fullName>
    </submittedName>
</protein>
<keyword evidence="1" id="KW-0647">Proteasome</keyword>
<dbReference type="Pfam" id="PF00227">
    <property type="entry name" value="Proteasome"/>
    <property type="match status" value="1"/>
</dbReference>
<dbReference type="GO" id="GO:0051603">
    <property type="term" value="P:proteolysis involved in protein catabolic process"/>
    <property type="evidence" value="ECO:0007669"/>
    <property type="project" value="InterPro"/>
</dbReference>
<dbReference type="AlphaFoldDB" id="A0A1H6LJY1"/>
<dbReference type="RefSeq" id="WP_083409727.1">
    <property type="nucleotide sequence ID" value="NZ_LT629971.1"/>
</dbReference>
<dbReference type="STRING" id="370526.SAMN04489835_5304"/>
<dbReference type="InterPro" id="IPR029055">
    <property type="entry name" value="Ntn_hydrolases_N"/>
</dbReference>
<sequence length="232" mass="24601">MTVVLALRCADGLVVASDSQITDPERGLSYPAQKLHPLGPNAAWGGSGSRAVLYDLERIFGAEADAIVEASDVGHALQERVLPVLKRHYANFISDVPEGKPGATPATYVLAAGYADGEPFIVDVDPHGLIGHYEEIGFHAVGSGSPMAQQAHALLAHFGMAERPVDYGVVAALRVLDALDMSSPSVGGPMDLCRITPEGAQHLDDAAIAKVRKRVGRWIEMEQGVLDGLFDQ</sequence>
<dbReference type="SUPFAM" id="SSF56235">
    <property type="entry name" value="N-terminal nucleophile aminohydrolases (Ntn hydrolases)"/>
    <property type="match status" value="1"/>
</dbReference>
<dbReference type="CDD" id="cd01901">
    <property type="entry name" value="Ntn_hydrolase"/>
    <property type="match status" value="1"/>
</dbReference>
<proteinExistence type="predicted"/>
<dbReference type="InterPro" id="IPR001353">
    <property type="entry name" value="Proteasome_sua/b"/>
</dbReference>
<dbReference type="GO" id="GO:0005839">
    <property type="term" value="C:proteasome core complex"/>
    <property type="evidence" value="ECO:0007669"/>
    <property type="project" value="InterPro"/>
</dbReference>
<accession>A0A1H6LJY1</accession>
<keyword evidence="2" id="KW-1185">Reference proteome</keyword>
<dbReference type="Proteomes" id="UP000182915">
    <property type="component" value="Chromosome I"/>
</dbReference>
<dbReference type="EMBL" id="LT629971">
    <property type="protein sequence ID" value="SEH88800.1"/>
    <property type="molecule type" value="Genomic_DNA"/>
</dbReference>
<dbReference type="Gene3D" id="3.60.20.10">
    <property type="entry name" value="Glutamine Phosphoribosylpyrophosphate, subunit 1, domain 1"/>
    <property type="match status" value="1"/>
</dbReference>
<evidence type="ECO:0000313" key="2">
    <source>
        <dbReference type="Proteomes" id="UP000182915"/>
    </source>
</evidence>
<dbReference type="OrthoDB" id="4699671at2"/>
<reference evidence="2" key="1">
    <citation type="submission" date="2016-10" db="EMBL/GenBank/DDBJ databases">
        <authorList>
            <person name="Varghese N."/>
            <person name="Submissions S."/>
        </authorList>
    </citation>
    <scope>NUCLEOTIDE SEQUENCE [LARGE SCALE GENOMIC DNA]</scope>
    <source>
        <strain evidence="2">DSM 45405</strain>
    </source>
</reference>
<organism evidence="1 2">
    <name type="scientific">Mycolicibacterium rutilum</name>
    <name type="common">Mycobacterium rutilum</name>
    <dbReference type="NCBI Taxonomy" id="370526"/>
    <lineage>
        <taxon>Bacteria</taxon>
        <taxon>Bacillati</taxon>
        <taxon>Actinomycetota</taxon>
        <taxon>Actinomycetes</taxon>
        <taxon>Mycobacteriales</taxon>
        <taxon>Mycobacteriaceae</taxon>
        <taxon>Mycolicibacterium</taxon>
    </lineage>
</organism>
<name>A0A1H6LJY1_MYCRU</name>